<dbReference type="RefSeq" id="XP_002548695.1">
    <property type="nucleotide sequence ID" value="XM_002548649.1"/>
</dbReference>
<evidence type="ECO:0000256" key="2">
    <source>
        <dbReference type="ARBA" id="ARBA00022763"/>
    </source>
</evidence>
<keyword evidence="4" id="KW-0234">DNA repair</keyword>
<comment type="similarity">
    <text evidence="1">Belongs to the RAD52 family.</text>
</comment>
<dbReference type="FunFam" id="3.30.390.80:FF:000001">
    <property type="entry name" value="DNA repair protein RAD52 homolog"/>
    <property type="match status" value="1"/>
</dbReference>
<feature type="compositionally biased region" description="Low complexity" evidence="7">
    <location>
        <begin position="289"/>
        <end position="303"/>
    </location>
</feature>
<feature type="compositionally biased region" description="Polar residues" evidence="7">
    <location>
        <begin position="339"/>
        <end position="358"/>
    </location>
</feature>
<keyword evidence="3" id="KW-0233">DNA recombination</keyword>
<dbReference type="InterPro" id="IPR007232">
    <property type="entry name" value="Rad52_Rad59_Rad22"/>
</dbReference>
<dbReference type="VEuPathDB" id="FungiDB:CTRG_02992"/>
<reference evidence="8 9" key="1">
    <citation type="journal article" date="2009" name="Nature">
        <title>Evolution of pathogenicity and sexual reproduction in eight Candida genomes.</title>
        <authorList>
            <person name="Butler G."/>
            <person name="Rasmussen M.D."/>
            <person name="Lin M.F."/>
            <person name="Santos M.A."/>
            <person name="Sakthikumar S."/>
            <person name="Munro C.A."/>
            <person name="Rheinbay E."/>
            <person name="Grabherr M."/>
            <person name="Forche A."/>
            <person name="Reedy J.L."/>
            <person name="Agrafioti I."/>
            <person name="Arnaud M.B."/>
            <person name="Bates S."/>
            <person name="Brown A.J."/>
            <person name="Brunke S."/>
            <person name="Costanzo M.C."/>
            <person name="Fitzpatrick D.A."/>
            <person name="de Groot P.W."/>
            <person name="Harris D."/>
            <person name="Hoyer L.L."/>
            <person name="Hube B."/>
            <person name="Klis F.M."/>
            <person name="Kodira C."/>
            <person name="Lennard N."/>
            <person name="Logue M.E."/>
            <person name="Martin R."/>
            <person name="Neiman A.M."/>
            <person name="Nikolaou E."/>
            <person name="Quail M.A."/>
            <person name="Quinn J."/>
            <person name="Santos M.C."/>
            <person name="Schmitzberger F.F."/>
            <person name="Sherlock G."/>
            <person name="Shah P."/>
            <person name="Silverstein K.A."/>
            <person name="Skrzypek M.S."/>
            <person name="Soll D."/>
            <person name="Staggs R."/>
            <person name="Stansfield I."/>
            <person name="Stumpf M.P."/>
            <person name="Sudbery P.E."/>
            <person name="Srikantha T."/>
            <person name="Zeng Q."/>
            <person name="Berman J."/>
            <person name="Berriman M."/>
            <person name="Heitman J."/>
            <person name="Gow N.A."/>
            <person name="Lorenz M.C."/>
            <person name="Birren B.W."/>
            <person name="Kellis M."/>
            <person name="Cuomo C.A."/>
        </authorList>
    </citation>
    <scope>NUCLEOTIDE SEQUENCE [LARGE SCALE GENOMIC DNA]</scope>
    <source>
        <strain evidence="9">ATCC MYA-3404 / T1</strain>
    </source>
</reference>
<dbReference type="GeneID" id="8298477"/>
<keyword evidence="9" id="KW-1185">Reference proteome</keyword>
<evidence type="ECO:0000256" key="5">
    <source>
        <dbReference type="ARBA" id="ARBA00037138"/>
    </source>
</evidence>
<comment type="function">
    <text evidence="5">Involved in DNA double-strand break (DSB) repair and recombination. Promotes the annealing of complementary single-stranded DNA and by stimulation of the RAD51 recombinase.</text>
</comment>
<accession>C5M9C0</accession>
<gene>
    <name evidence="8" type="ORF">CTRG_02992</name>
</gene>
<feature type="compositionally biased region" description="Polar residues" evidence="7">
    <location>
        <begin position="27"/>
        <end position="36"/>
    </location>
</feature>
<evidence type="ECO:0000313" key="9">
    <source>
        <dbReference type="Proteomes" id="UP000002037"/>
    </source>
</evidence>
<dbReference type="GO" id="GO:0006312">
    <property type="term" value="P:mitotic recombination"/>
    <property type="evidence" value="ECO:0007669"/>
    <property type="project" value="TreeGrafter"/>
</dbReference>
<organism evidence="8 9">
    <name type="scientific">Candida tropicalis (strain ATCC MYA-3404 / T1)</name>
    <name type="common">Yeast</name>
    <dbReference type="NCBI Taxonomy" id="294747"/>
    <lineage>
        <taxon>Eukaryota</taxon>
        <taxon>Fungi</taxon>
        <taxon>Dikarya</taxon>
        <taxon>Ascomycota</taxon>
        <taxon>Saccharomycotina</taxon>
        <taxon>Pichiomycetes</taxon>
        <taxon>Debaryomycetaceae</taxon>
        <taxon>Candida/Lodderomyces clade</taxon>
        <taxon>Candida</taxon>
    </lineage>
</organism>
<feature type="region of interest" description="Disordered" evidence="7">
    <location>
        <begin position="486"/>
        <end position="599"/>
    </location>
</feature>
<feature type="compositionally biased region" description="Polar residues" evidence="7">
    <location>
        <begin position="584"/>
        <end position="599"/>
    </location>
</feature>
<dbReference type="PANTHER" id="PTHR12132">
    <property type="entry name" value="DNA REPAIR AND RECOMBINATION PROTEIN RAD52, RAD59"/>
    <property type="match status" value="1"/>
</dbReference>
<dbReference type="Proteomes" id="UP000002037">
    <property type="component" value="Unassembled WGS sequence"/>
</dbReference>
<dbReference type="eggNOG" id="KOG4141">
    <property type="taxonomic scope" value="Eukaryota"/>
</dbReference>
<dbReference type="GO" id="GO:0000724">
    <property type="term" value="P:double-strand break repair via homologous recombination"/>
    <property type="evidence" value="ECO:0007669"/>
    <property type="project" value="UniProtKB-ARBA"/>
</dbReference>
<feature type="compositionally biased region" description="Polar residues" evidence="7">
    <location>
        <begin position="255"/>
        <end position="287"/>
    </location>
</feature>
<feature type="compositionally biased region" description="Low complexity" evidence="7">
    <location>
        <begin position="1"/>
        <end position="16"/>
    </location>
</feature>
<feature type="compositionally biased region" description="Low complexity" evidence="7">
    <location>
        <begin position="444"/>
        <end position="456"/>
    </location>
</feature>
<dbReference type="GO" id="GO:0005634">
    <property type="term" value="C:nucleus"/>
    <property type="evidence" value="ECO:0007669"/>
    <property type="project" value="TreeGrafter"/>
</dbReference>
<feature type="compositionally biased region" description="Polar residues" evidence="7">
    <location>
        <begin position="304"/>
        <end position="326"/>
    </location>
</feature>
<sequence>MSNQQQQQQPQAQAQAKDQDQAKPPNGSRQDPKQQQLPPPRQSPGHSSGNRLLQHVSPHNRMFDTIPFTEEEHREIRTKLNQYLPKVYVSKRAGSGGQQVSYIEGWRALNLANEIFGFNGWNSEIVSCQIDYLDTHGKQGRFSLGLSMVVRVTLRDGTFHEDIGYGYVDNCSSKAMAFEKCKKEALTDGIKRCLRCFGNLMGNCLYDKSFIKKLDSMKPEVTTYDTEDIYVGPHKIEQERRRNERIRLLQAEAASKQQVTQEQEMGTNNSAANAQPQVQSNLQQRVGVQSANLQQQQNSARQSTGSSTISVQSTHPNPQNLSNDNMQQQQRPQPHIQPTNQPVQINKQPPSTNQQLQQRMVPPNLQQTRSVVNQTNPAPSLNANSSAFVTPKSPNKHVDYVPTSKEADELDDSFLFSDDIPDGGSQLGHHSSPPVQRGVPQADQTNTNGGQHTTNGSVEEEMPENALTAFVAAGSARLLQEATTDPNEIPKFDPTFISPNIRRTVDPTKSVKTKRSDSPSPLAVNVNNHMVSKPLHNPLHSNMGKRIGMPLQPRQNRRPQLEGSPQPLHQQQSSNVIYPPPASIASNSNRQPEAQSANR</sequence>
<dbReference type="AlphaFoldDB" id="C5M9C0"/>
<dbReference type="GO" id="GO:0045002">
    <property type="term" value="P:double-strand break repair via single-strand annealing"/>
    <property type="evidence" value="ECO:0007669"/>
    <property type="project" value="TreeGrafter"/>
</dbReference>
<dbReference type="PANTHER" id="PTHR12132:SF1">
    <property type="entry name" value="DNA REPAIR PROTEIN RAD52 HOMOLOG"/>
    <property type="match status" value="1"/>
</dbReference>
<name>C5M9C0_CANTT</name>
<evidence type="ECO:0000256" key="1">
    <source>
        <dbReference type="ARBA" id="ARBA00006638"/>
    </source>
</evidence>
<protein>
    <recommendedName>
        <fullName evidence="6">DNA repair and recombination protein RAD52</fullName>
    </recommendedName>
</protein>
<dbReference type="EMBL" id="GG692397">
    <property type="protein sequence ID" value="EER34174.1"/>
    <property type="molecule type" value="Genomic_DNA"/>
</dbReference>
<dbReference type="KEGG" id="ctp:CTRG_02992"/>
<feature type="compositionally biased region" description="Polar residues" evidence="7">
    <location>
        <begin position="374"/>
        <end position="388"/>
    </location>
</feature>
<dbReference type="InterPro" id="IPR041247">
    <property type="entry name" value="Rad52_fam"/>
</dbReference>
<dbReference type="OrthoDB" id="206565at2759"/>
<feature type="compositionally biased region" description="Low complexity" evidence="7">
    <location>
        <begin position="327"/>
        <end position="338"/>
    </location>
</feature>
<feature type="region of interest" description="Disordered" evidence="7">
    <location>
        <begin position="417"/>
        <end position="458"/>
    </location>
</feature>
<evidence type="ECO:0000256" key="6">
    <source>
        <dbReference type="ARBA" id="ARBA00041062"/>
    </source>
</evidence>
<dbReference type="SUPFAM" id="SSF54768">
    <property type="entry name" value="dsRNA-binding domain-like"/>
    <property type="match status" value="1"/>
</dbReference>
<evidence type="ECO:0000256" key="4">
    <source>
        <dbReference type="ARBA" id="ARBA00023204"/>
    </source>
</evidence>
<feature type="compositionally biased region" description="Polar residues" evidence="7">
    <location>
        <begin position="567"/>
        <end position="576"/>
    </location>
</feature>
<proteinExistence type="inferred from homology"/>
<dbReference type="Gene3D" id="3.30.390.80">
    <property type="entry name" value="DNA repair protein Rad52/59/22"/>
    <property type="match status" value="1"/>
</dbReference>
<dbReference type="Pfam" id="PF04098">
    <property type="entry name" value="Rad52_Rad22"/>
    <property type="match status" value="1"/>
</dbReference>
<dbReference type="GO" id="GO:0003697">
    <property type="term" value="F:single-stranded DNA binding"/>
    <property type="evidence" value="ECO:0007669"/>
    <property type="project" value="UniProtKB-ARBA"/>
</dbReference>
<evidence type="ECO:0000313" key="8">
    <source>
        <dbReference type="EMBL" id="EER34174.1"/>
    </source>
</evidence>
<dbReference type="STRING" id="294747.C5M9C0"/>
<keyword evidence="2" id="KW-0227">DNA damage</keyword>
<evidence type="ECO:0000256" key="7">
    <source>
        <dbReference type="SAM" id="MobiDB-lite"/>
    </source>
</evidence>
<feature type="region of interest" description="Disordered" evidence="7">
    <location>
        <begin position="253"/>
        <end position="358"/>
    </location>
</feature>
<evidence type="ECO:0000256" key="3">
    <source>
        <dbReference type="ARBA" id="ARBA00023172"/>
    </source>
</evidence>
<feature type="region of interest" description="Disordered" evidence="7">
    <location>
        <begin position="374"/>
        <end position="395"/>
    </location>
</feature>
<dbReference type="InterPro" id="IPR042525">
    <property type="entry name" value="Rad52_Rad59_Rad22_sf"/>
</dbReference>
<dbReference type="HOGENOM" id="CLU_011431_3_1_1"/>
<feature type="region of interest" description="Disordered" evidence="7">
    <location>
        <begin position="1"/>
        <end position="59"/>
    </location>
</feature>